<feature type="binding site" evidence="6">
    <location>
        <position position="91"/>
    </location>
    <ligand>
        <name>S-adenosyl-L-methionine</name>
        <dbReference type="ChEBI" id="CHEBI:59789"/>
    </ligand>
</feature>
<dbReference type="EC" id="2.1.1.80" evidence="5"/>
<dbReference type="Gene3D" id="3.40.50.150">
    <property type="entry name" value="Vaccinia Virus protein VP39"/>
    <property type="match status" value="1"/>
</dbReference>
<dbReference type="PANTHER" id="PTHR24422:SF19">
    <property type="entry name" value="CHEMOTAXIS PROTEIN METHYLTRANSFERASE"/>
    <property type="match status" value="1"/>
</dbReference>
<dbReference type="eggNOG" id="COG1352">
    <property type="taxonomic scope" value="Bacteria"/>
</dbReference>
<feature type="binding site" evidence="6">
    <location>
        <begin position="213"/>
        <end position="214"/>
    </location>
    <ligand>
        <name>S-adenosyl-L-methionine</name>
        <dbReference type="ChEBI" id="CHEBI:59789"/>
    </ligand>
</feature>
<dbReference type="SUPFAM" id="SSF53335">
    <property type="entry name" value="S-adenosyl-L-methionine-dependent methyltransferases"/>
    <property type="match status" value="1"/>
</dbReference>
<dbReference type="RefSeq" id="WP_034892633.1">
    <property type="nucleotide sequence ID" value="NZ_JRUQ01000037.1"/>
</dbReference>
<name>A0A0A3Z2K9_9GAMM</name>
<dbReference type="GO" id="GO:0032259">
    <property type="term" value="P:methylation"/>
    <property type="evidence" value="ECO:0007669"/>
    <property type="project" value="UniProtKB-KW"/>
</dbReference>
<dbReference type="Proteomes" id="UP000030351">
    <property type="component" value="Unassembled WGS sequence"/>
</dbReference>
<reference evidence="8 9" key="1">
    <citation type="submission" date="2014-10" db="EMBL/GenBank/DDBJ databases">
        <title>Genome sequence of Erwinia typographi M043b.</title>
        <authorList>
            <person name="Chan K.-G."/>
            <person name="Tan W.-S."/>
        </authorList>
    </citation>
    <scope>NUCLEOTIDE SEQUENCE [LARGE SCALE GENOMIC DNA]</scope>
    <source>
        <strain evidence="8 9">M043b</strain>
    </source>
</reference>
<dbReference type="Pfam" id="PF01739">
    <property type="entry name" value="CheR"/>
    <property type="match status" value="1"/>
</dbReference>
<comment type="function">
    <text evidence="5">Methylation of the membrane-bound methyl-accepting chemotaxis proteins (MCP) to form gamma-glutamyl methyl ester residues in MCP.</text>
</comment>
<evidence type="ECO:0000256" key="4">
    <source>
        <dbReference type="ARBA" id="ARBA00022691"/>
    </source>
</evidence>
<evidence type="ECO:0000313" key="8">
    <source>
        <dbReference type="EMBL" id="KGT93337.1"/>
    </source>
</evidence>
<dbReference type="EMBL" id="JRUQ01000037">
    <property type="protein sequence ID" value="KGT93337.1"/>
    <property type="molecule type" value="Genomic_DNA"/>
</dbReference>
<dbReference type="InterPro" id="IPR000780">
    <property type="entry name" value="CheR_MeTrfase"/>
</dbReference>
<feature type="binding site" evidence="6">
    <location>
        <position position="93"/>
    </location>
    <ligand>
        <name>S-adenosyl-L-methionine</name>
        <dbReference type="ChEBI" id="CHEBI:59789"/>
    </ligand>
</feature>
<dbReference type="InterPro" id="IPR026024">
    <property type="entry name" value="Chemotaxis_MeTrfase_CheR"/>
</dbReference>
<dbReference type="Pfam" id="PF03705">
    <property type="entry name" value="CheR_N"/>
    <property type="match status" value="1"/>
</dbReference>
<keyword evidence="3 5" id="KW-0808">Transferase</keyword>
<evidence type="ECO:0000313" key="9">
    <source>
        <dbReference type="Proteomes" id="UP000030351"/>
    </source>
</evidence>
<feature type="domain" description="CheR-type methyltransferase" evidence="7">
    <location>
        <begin position="14"/>
        <end position="285"/>
    </location>
</feature>
<protein>
    <recommendedName>
        <fullName evidence="5">Chemotaxis protein methyltransferase</fullName>
        <ecNumber evidence="5">2.1.1.80</ecNumber>
    </recommendedName>
</protein>
<evidence type="ECO:0000256" key="6">
    <source>
        <dbReference type="PIRSR" id="PIRSR000410-1"/>
    </source>
</evidence>
<dbReference type="InterPro" id="IPR029063">
    <property type="entry name" value="SAM-dependent_MTases_sf"/>
</dbReference>
<dbReference type="PRINTS" id="PR00996">
    <property type="entry name" value="CHERMTFRASE"/>
</dbReference>
<feature type="binding site" evidence="6">
    <location>
        <position position="97"/>
    </location>
    <ligand>
        <name>S-adenosyl-L-methionine</name>
        <dbReference type="ChEBI" id="CHEBI:59789"/>
    </ligand>
</feature>
<keyword evidence="9" id="KW-1185">Reference proteome</keyword>
<feature type="binding site" evidence="6">
    <location>
        <position position="130"/>
    </location>
    <ligand>
        <name>S-adenosyl-L-methionine</name>
        <dbReference type="ChEBI" id="CHEBI:59789"/>
    </ligand>
</feature>
<evidence type="ECO:0000256" key="2">
    <source>
        <dbReference type="ARBA" id="ARBA00022603"/>
    </source>
</evidence>
<feature type="binding site" evidence="6">
    <location>
        <position position="155"/>
    </location>
    <ligand>
        <name>S-adenosyl-L-methionine</name>
        <dbReference type="ChEBI" id="CHEBI:59789"/>
    </ligand>
</feature>
<dbReference type="AlphaFoldDB" id="A0A0A3Z2K9"/>
<dbReference type="CDD" id="cd02440">
    <property type="entry name" value="AdoMet_MTases"/>
    <property type="match status" value="1"/>
</dbReference>
<dbReference type="InterPro" id="IPR022641">
    <property type="entry name" value="CheR_N"/>
</dbReference>
<dbReference type="PROSITE" id="PS50123">
    <property type="entry name" value="CHER"/>
    <property type="match status" value="1"/>
</dbReference>
<comment type="catalytic activity">
    <reaction evidence="1 5">
        <text>L-glutamyl-[protein] + S-adenosyl-L-methionine = [protein]-L-glutamate 5-O-methyl ester + S-adenosyl-L-homocysteine</text>
        <dbReference type="Rhea" id="RHEA:24452"/>
        <dbReference type="Rhea" id="RHEA-COMP:10208"/>
        <dbReference type="Rhea" id="RHEA-COMP:10311"/>
        <dbReference type="ChEBI" id="CHEBI:29973"/>
        <dbReference type="ChEBI" id="CHEBI:57856"/>
        <dbReference type="ChEBI" id="CHEBI:59789"/>
        <dbReference type="ChEBI" id="CHEBI:82795"/>
        <dbReference type="EC" id="2.1.1.80"/>
    </reaction>
</comment>
<evidence type="ECO:0000256" key="5">
    <source>
        <dbReference type="PIRNR" id="PIRNR000410"/>
    </source>
</evidence>
<evidence type="ECO:0000256" key="1">
    <source>
        <dbReference type="ARBA" id="ARBA00001541"/>
    </source>
</evidence>
<evidence type="ECO:0000256" key="3">
    <source>
        <dbReference type="ARBA" id="ARBA00022679"/>
    </source>
</evidence>
<keyword evidence="2 5" id="KW-0489">Methyltransferase</keyword>
<dbReference type="PANTHER" id="PTHR24422">
    <property type="entry name" value="CHEMOTAXIS PROTEIN METHYLTRANSFERASE"/>
    <property type="match status" value="1"/>
</dbReference>
<feature type="binding site" evidence="6">
    <location>
        <begin position="231"/>
        <end position="232"/>
    </location>
    <ligand>
        <name>S-adenosyl-L-methionine</name>
        <dbReference type="ChEBI" id="CHEBI:59789"/>
    </ligand>
</feature>
<dbReference type="InterPro" id="IPR022642">
    <property type="entry name" value="CheR_C"/>
</dbReference>
<gene>
    <name evidence="8" type="ORF">NG99_11780</name>
</gene>
<dbReference type="OrthoDB" id="9816309at2"/>
<dbReference type="SMART" id="SM00138">
    <property type="entry name" value="MeTrc"/>
    <property type="match status" value="1"/>
</dbReference>
<organism evidence="8 9">
    <name type="scientific">Erwinia typographi</name>
    <dbReference type="NCBI Taxonomy" id="371042"/>
    <lineage>
        <taxon>Bacteria</taxon>
        <taxon>Pseudomonadati</taxon>
        <taxon>Pseudomonadota</taxon>
        <taxon>Gammaproteobacteria</taxon>
        <taxon>Enterobacterales</taxon>
        <taxon>Erwiniaceae</taxon>
        <taxon>Erwinia</taxon>
    </lineage>
</organism>
<sequence>MTYPRADRPDSSENTPSKLVLSNNDLSRLSELIYQRAGIVVTSQKHDMVFNRLSRRLKMLNLSHFSQYIALLEQNPNSDEWQSFINALTTNLTSFFRESYHFPVLAEHARAQVRGGEYKVWCTAASTGEEAYSIAMTLDEALGSSLVGPRIWATDIDTEVLEKANKGIYRASDIASLTPAQKKSWFLRGTGEQQDFVKVNKQLRSTIHFQQLNLLASSWNVPEPFDAIFCRNVMIYFDVKTQQLLLQRFAKMIKPGGILFAGHSENFGHMTKHFRLRGQSVYNLV</sequence>
<dbReference type="STRING" id="371042.NG99_11780"/>
<dbReference type="SUPFAM" id="SSF47757">
    <property type="entry name" value="Chemotaxis receptor methyltransferase CheR, N-terminal domain"/>
    <property type="match status" value="1"/>
</dbReference>
<dbReference type="GO" id="GO:0008983">
    <property type="term" value="F:protein-glutamate O-methyltransferase activity"/>
    <property type="evidence" value="ECO:0007669"/>
    <property type="project" value="UniProtKB-EC"/>
</dbReference>
<dbReference type="InterPro" id="IPR050903">
    <property type="entry name" value="Bact_Chemotaxis_MeTrfase"/>
</dbReference>
<evidence type="ECO:0000259" key="7">
    <source>
        <dbReference type="PROSITE" id="PS50123"/>
    </source>
</evidence>
<comment type="caution">
    <text evidence="8">The sequence shown here is derived from an EMBL/GenBank/DDBJ whole genome shotgun (WGS) entry which is preliminary data.</text>
</comment>
<dbReference type="Gene3D" id="1.10.155.10">
    <property type="entry name" value="Chemotaxis receptor methyltransferase CheR, N-terminal domain"/>
    <property type="match status" value="1"/>
</dbReference>
<keyword evidence="4 5" id="KW-0949">S-adenosyl-L-methionine</keyword>
<dbReference type="PIRSF" id="PIRSF000410">
    <property type="entry name" value="CheR"/>
    <property type="match status" value="1"/>
</dbReference>
<accession>A0A0A3Z2K9</accession>
<dbReference type="InterPro" id="IPR036804">
    <property type="entry name" value="CheR_N_sf"/>
</dbReference>
<proteinExistence type="predicted"/>